<dbReference type="InterPro" id="IPR000456">
    <property type="entry name" value="Ribosomal_bL17"/>
</dbReference>
<dbReference type="GO" id="GO:0006412">
    <property type="term" value="P:translation"/>
    <property type="evidence" value="ECO:0007669"/>
    <property type="project" value="InterPro"/>
</dbReference>
<protein>
    <recommendedName>
        <fullName evidence="4 6">50S ribosomal protein L17</fullName>
    </recommendedName>
</protein>
<dbReference type="PANTHER" id="PTHR14413">
    <property type="entry name" value="RIBOSOMAL PROTEIN L17"/>
    <property type="match status" value="1"/>
</dbReference>
<evidence type="ECO:0000256" key="5">
    <source>
        <dbReference type="RuleBase" id="RU000660"/>
    </source>
</evidence>
<keyword evidence="2 5" id="KW-0689">Ribosomal protein</keyword>
<accession>A0A1G2TXN5</accession>
<evidence type="ECO:0000313" key="7">
    <source>
        <dbReference type="EMBL" id="OHB02004.1"/>
    </source>
</evidence>
<dbReference type="PROSITE" id="PS01167">
    <property type="entry name" value="RIBOSOMAL_L17"/>
    <property type="match status" value="1"/>
</dbReference>
<dbReference type="SUPFAM" id="SSF64263">
    <property type="entry name" value="Prokaryotic ribosomal protein L17"/>
    <property type="match status" value="1"/>
</dbReference>
<sequence>MRHHNVNRKFGRVRKVRKALINSLARSLVLYEKIETTEAKAKELRPFAEKLITKGKLQTVAARRAITAIIGPKATKIVVDTLAKEYENRKGGFTRITKSKTRLSDGSKMAIISFVK</sequence>
<evidence type="ECO:0000256" key="1">
    <source>
        <dbReference type="ARBA" id="ARBA00008777"/>
    </source>
</evidence>
<comment type="similarity">
    <text evidence="1 5">Belongs to the bacterial ribosomal protein bL17 family.</text>
</comment>
<evidence type="ECO:0000256" key="6">
    <source>
        <dbReference type="RuleBase" id="RU000661"/>
    </source>
</evidence>
<name>A0A1G2TXN5_9BACT</name>
<organism evidence="7 8">
    <name type="scientific">Candidatus Zambryskibacteria bacterium RIFCSPLOWO2_01_FULL_35_19</name>
    <dbReference type="NCBI Taxonomy" id="1802757"/>
    <lineage>
        <taxon>Bacteria</taxon>
        <taxon>Candidatus Zambryskiibacteriota</taxon>
    </lineage>
</organism>
<dbReference type="Pfam" id="PF01196">
    <property type="entry name" value="Ribosomal_L17"/>
    <property type="match status" value="1"/>
</dbReference>
<keyword evidence="3 5" id="KW-0687">Ribonucleoprotein</keyword>
<proteinExistence type="inferred from homology"/>
<dbReference type="NCBIfam" id="TIGR00059">
    <property type="entry name" value="L17"/>
    <property type="match status" value="1"/>
</dbReference>
<dbReference type="EMBL" id="MHWA01000008">
    <property type="protein sequence ID" value="OHB02004.1"/>
    <property type="molecule type" value="Genomic_DNA"/>
</dbReference>
<dbReference type="GO" id="GO:0003735">
    <property type="term" value="F:structural constituent of ribosome"/>
    <property type="evidence" value="ECO:0007669"/>
    <property type="project" value="InterPro"/>
</dbReference>
<gene>
    <name evidence="7" type="ORF">A3A90_02070</name>
</gene>
<evidence type="ECO:0000256" key="2">
    <source>
        <dbReference type="ARBA" id="ARBA00022980"/>
    </source>
</evidence>
<dbReference type="PANTHER" id="PTHR14413:SF16">
    <property type="entry name" value="LARGE RIBOSOMAL SUBUNIT PROTEIN BL17M"/>
    <property type="match status" value="1"/>
</dbReference>
<dbReference type="Gene3D" id="3.90.1030.10">
    <property type="entry name" value="Ribosomal protein L17"/>
    <property type="match status" value="1"/>
</dbReference>
<comment type="caution">
    <text evidence="7">The sequence shown here is derived from an EMBL/GenBank/DDBJ whole genome shotgun (WGS) entry which is preliminary data.</text>
</comment>
<reference evidence="7 8" key="1">
    <citation type="journal article" date="2016" name="Nat. Commun.">
        <title>Thousands of microbial genomes shed light on interconnected biogeochemical processes in an aquifer system.</title>
        <authorList>
            <person name="Anantharaman K."/>
            <person name="Brown C.T."/>
            <person name="Hug L.A."/>
            <person name="Sharon I."/>
            <person name="Castelle C.J."/>
            <person name="Probst A.J."/>
            <person name="Thomas B.C."/>
            <person name="Singh A."/>
            <person name="Wilkins M.J."/>
            <person name="Karaoz U."/>
            <person name="Brodie E.L."/>
            <person name="Williams K.H."/>
            <person name="Hubbard S.S."/>
            <person name="Banfield J.F."/>
        </authorList>
    </citation>
    <scope>NUCLEOTIDE SEQUENCE [LARGE SCALE GENOMIC DNA]</scope>
</reference>
<dbReference type="InterPro" id="IPR047859">
    <property type="entry name" value="Ribosomal_bL17_CS"/>
</dbReference>
<dbReference type="InterPro" id="IPR036373">
    <property type="entry name" value="Ribosomal_bL17_sf"/>
</dbReference>
<evidence type="ECO:0000256" key="4">
    <source>
        <dbReference type="ARBA" id="ARBA00035494"/>
    </source>
</evidence>
<evidence type="ECO:0000256" key="3">
    <source>
        <dbReference type="ARBA" id="ARBA00023274"/>
    </source>
</evidence>
<dbReference type="AlphaFoldDB" id="A0A1G2TXN5"/>
<dbReference type="GO" id="GO:0022625">
    <property type="term" value="C:cytosolic large ribosomal subunit"/>
    <property type="evidence" value="ECO:0007669"/>
    <property type="project" value="TreeGrafter"/>
</dbReference>
<evidence type="ECO:0000313" key="8">
    <source>
        <dbReference type="Proteomes" id="UP000178404"/>
    </source>
</evidence>
<dbReference type="Proteomes" id="UP000178404">
    <property type="component" value="Unassembled WGS sequence"/>
</dbReference>